<dbReference type="Proteomes" id="UP000095283">
    <property type="component" value="Unplaced"/>
</dbReference>
<dbReference type="WBParaSite" id="Hba_19709">
    <property type="protein sequence ID" value="Hba_19709"/>
    <property type="gene ID" value="Hba_19709"/>
</dbReference>
<keyword evidence="1" id="KW-1185">Reference proteome</keyword>
<name>A0A1I7XQV2_HETBA</name>
<sequence>MTREKDINPNLRVIIIVLLDQNRQKQFYIKELKGVIKKAWAETPVGSYASLVDYVMALCCSHQKFRVSYEILVAY</sequence>
<organism evidence="1 2">
    <name type="scientific">Heterorhabditis bacteriophora</name>
    <name type="common">Entomopathogenic nematode worm</name>
    <dbReference type="NCBI Taxonomy" id="37862"/>
    <lineage>
        <taxon>Eukaryota</taxon>
        <taxon>Metazoa</taxon>
        <taxon>Ecdysozoa</taxon>
        <taxon>Nematoda</taxon>
        <taxon>Chromadorea</taxon>
        <taxon>Rhabditida</taxon>
        <taxon>Rhabditina</taxon>
        <taxon>Rhabditomorpha</taxon>
        <taxon>Strongyloidea</taxon>
        <taxon>Heterorhabditidae</taxon>
        <taxon>Heterorhabditis</taxon>
    </lineage>
</organism>
<accession>A0A1I7XQV2</accession>
<evidence type="ECO:0000313" key="1">
    <source>
        <dbReference type="Proteomes" id="UP000095283"/>
    </source>
</evidence>
<reference evidence="2" key="1">
    <citation type="submission" date="2016-11" db="UniProtKB">
        <authorList>
            <consortium name="WormBaseParasite"/>
        </authorList>
    </citation>
    <scope>IDENTIFICATION</scope>
</reference>
<proteinExistence type="predicted"/>
<protein>
    <submittedName>
        <fullName evidence="2">VHS domain-containing protein</fullName>
    </submittedName>
</protein>
<dbReference type="AlphaFoldDB" id="A0A1I7XQV2"/>
<evidence type="ECO:0000313" key="2">
    <source>
        <dbReference type="WBParaSite" id="Hba_19709"/>
    </source>
</evidence>